<feature type="domain" description="HTH arsR-type" evidence="2">
    <location>
        <begin position="5"/>
        <end position="80"/>
    </location>
</feature>
<dbReference type="AlphaFoldDB" id="A0AAQ4CW91"/>
<dbReference type="InterPro" id="IPR036388">
    <property type="entry name" value="WH-like_DNA-bd_sf"/>
</dbReference>
<feature type="transmembrane region" description="Helical" evidence="1">
    <location>
        <begin position="116"/>
        <end position="135"/>
    </location>
</feature>
<dbReference type="InterPro" id="IPR036390">
    <property type="entry name" value="WH_DNA-bd_sf"/>
</dbReference>
<evidence type="ECO:0000313" key="3">
    <source>
        <dbReference type="EMBL" id="BDC00073.1"/>
    </source>
</evidence>
<proteinExistence type="predicted"/>
<dbReference type="SMART" id="SM00418">
    <property type="entry name" value="HTH_ARSR"/>
    <property type="match status" value="1"/>
</dbReference>
<dbReference type="SUPFAM" id="SSF46785">
    <property type="entry name" value="Winged helix' DNA-binding domain"/>
    <property type="match status" value="1"/>
</dbReference>
<feature type="transmembrane region" description="Helical" evidence="1">
    <location>
        <begin position="141"/>
        <end position="166"/>
    </location>
</feature>
<sequence>MKVDEFERIIKDKTRREIITYLYQKGKATYSEILTDLNLSTGKLNYHLKILEPLIKKEQNYYMLNDLGLQVAQLLSSLGLAENNKLESKEILSSLSPFLSLLSLFFLMLSTYSGTLYLALSIIFIVFSAYLSLVYKSEKLGWLFVFLAILFPYSQLLIIANYQYYFPISLIFGFYKSGIFFGLSSLIVNSIYFIFVLPIYLDEITKFIVALMGNLIVPIIETIAEIYSTITMKMLIHTGVMPLSFILVLISGIISYYRGYLNNYKILFYSVIICSVILLIYIIL</sequence>
<feature type="transmembrane region" description="Helical" evidence="1">
    <location>
        <begin position="178"/>
        <end position="201"/>
    </location>
</feature>
<reference evidence="3 4" key="1">
    <citation type="journal article" date="2022" name="Microbiol. Resour. Announc.">
        <title>Complete Genome Sequence of the Hyperthermophilic and Acidophilic Archaeon Saccharolobus caldissimus Strain HS-3T.</title>
        <authorList>
            <person name="Sakai H.D."/>
            <person name="Kurosawa N."/>
        </authorList>
    </citation>
    <scope>NUCLEOTIDE SEQUENCE [LARGE SCALE GENOMIC DNA]</scope>
    <source>
        <strain evidence="3 4">JCM32116</strain>
    </source>
</reference>
<keyword evidence="1" id="KW-0812">Transmembrane</keyword>
<keyword evidence="1" id="KW-1133">Transmembrane helix</keyword>
<dbReference type="Gene3D" id="1.10.10.10">
    <property type="entry name" value="Winged helix-like DNA-binding domain superfamily/Winged helix DNA-binding domain"/>
    <property type="match status" value="1"/>
</dbReference>
<feature type="transmembrane region" description="Helical" evidence="1">
    <location>
        <begin position="266"/>
        <end position="283"/>
    </location>
</feature>
<keyword evidence="4" id="KW-1185">Reference proteome</keyword>
<keyword evidence="1" id="KW-0472">Membrane</keyword>
<dbReference type="Proteomes" id="UP001319921">
    <property type="component" value="Chromosome"/>
</dbReference>
<dbReference type="InterPro" id="IPR011991">
    <property type="entry name" value="ArsR-like_HTH"/>
</dbReference>
<feature type="transmembrane region" description="Helical" evidence="1">
    <location>
        <begin position="91"/>
        <end position="109"/>
    </location>
</feature>
<organism evidence="3 4">
    <name type="scientific">Saccharolobus caldissimus</name>
    <dbReference type="NCBI Taxonomy" id="1702097"/>
    <lineage>
        <taxon>Archaea</taxon>
        <taxon>Thermoproteota</taxon>
        <taxon>Thermoprotei</taxon>
        <taxon>Sulfolobales</taxon>
        <taxon>Sulfolobaceae</taxon>
        <taxon>Saccharolobus</taxon>
    </lineage>
</organism>
<dbReference type="Pfam" id="PF13412">
    <property type="entry name" value="HTH_24"/>
    <property type="match status" value="1"/>
</dbReference>
<dbReference type="KEGG" id="scas:SACC_30890"/>
<dbReference type="EMBL" id="AP025226">
    <property type="protein sequence ID" value="BDC00073.1"/>
    <property type="molecule type" value="Genomic_DNA"/>
</dbReference>
<evidence type="ECO:0000313" key="4">
    <source>
        <dbReference type="Proteomes" id="UP001319921"/>
    </source>
</evidence>
<feature type="transmembrane region" description="Helical" evidence="1">
    <location>
        <begin position="234"/>
        <end position="254"/>
    </location>
</feature>
<dbReference type="InterPro" id="IPR001845">
    <property type="entry name" value="HTH_ArsR_DNA-bd_dom"/>
</dbReference>
<dbReference type="CDD" id="cd00090">
    <property type="entry name" value="HTH_ARSR"/>
    <property type="match status" value="1"/>
</dbReference>
<dbReference type="GO" id="GO:0003700">
    <property type="term" value="F:DNA-binding transcription factor activity"/>
    <property type="evidence" value="ECO:0007669"/>
    <property type="project" value="InterPro"/>
</dbReference>
<accession>A0AAQ4CW91</accession>
<feature type="transmembrane region" description="Helical" evidence="1">
    <location>
        <begin position="207"/>
        <end position="227"/>
    </location>
</feature>
<gene>
    <name evidence="3" type="ORF">SACC_30890</name>
</gene>
<dbReference type="GeneID" id="68867813"/>
<dbReference type="RefSeq" id="WP_229570737.1">
    <property type="nucleotide sequence ID" value="NZ_AP025226.1"/>
</dbReference>
<protein>
    <recommendedName>
        <fullName evidence="2">HTH arsR-type domain-containing protein</fullName>
    </recommendedName>
</protein>
<name>A0AAQ4CW91_9CREN</name>
<evidence type="ECO:0000259" key="2">
    <source>
        <dbReference type="SMART" id="SM00418"/>
    </source>
</evidence>
<evidence type="ECO:0000256" key="1">
    <source>
        <dbReference type="SAM" id="Phobius"/>
    </source>
</evidence>